<dbReference type="EMBL" id="JBHSWG010000001">
    <property type="protein sequence ID" value="MFC6758538.1"/>
    <property type="molecule type" value="Genomic_DNA"/>
</dbReference>
<dbReference type="GO" id="GO:0005524">
    <property type="term" value="F:ATP binding"/>
    <property type="evidence" value="ECO:0007669"/>
    <property type="project" value="UniProtKB-KW"/>
</dbReference>
<dbReference type="InterPro" id="IPR003593">
    <property type="entry name" value="AAA+_ATPase"/>
</dbReference>
<dbReference type="Gene3D" id="3.40.50.300">
    <property type="entry name" value="P-loop containing nucleotide triphosphate hydrolases"/>
    <property type="match status" value="1"/>
</dbReference>
<comment type="caution">
    <text evidence="6">The sequence shown here is derived from an EMBL/GenBank/DDBJ whole genome shotgun (WGS) entry which is preliminary data.</text>
</comment>
<dbReference type="InterPro" id="IPR017871">
    <property type="entry name" value="ABC_transporter-like_CS"/>
</dbReference>
<dbReference type="SMART" id="SM00382">
    <property type="entry name" value="AAA"/>
    <property type="match status" value="1"/>
</dbReference>
<feature type="domain" description="ABC transporter" evidence="5">
    <location>
        <begin position="4"/>
        <end position="234"/>
    </location>
</feature>
<evidence type="ECO:0000313" key="7">
    <source>
        <dbReference type="Proteomes" id="UP001596353"/>
    </source>
</evidence>
<evidence type="ECO:0000256" key="3">
    <source>
        <dbReference type="ARBA" id="ARBA00022741"/>
    </source>
</evidence>
<dbReference type="Pfam" id="PF00005">
    <property type="entry name" value="ABC_tran"/>
    <property type="match status" value="1"/>
</dbReference>
<keyword evidence="3" id="KW-0547">Nucleotide-binding</keyword>
<name>A0ABW2AZ68_9RHOB</name>
<sequence>MAEVSIENLDVQFGAVSVLKDLNLLIAEGEFIVLLGSSGCGKSTLLNAIAGLIDVTGGKVRIGGEDKTLAEPKDRGIGMVFQSYALYPQTTVEGNLSFGLRMAKMPKDEIARRIDRVSKMLQIEPYLKRRPAALSGGQRQRVAIGRALVRDADIYLFDEPLSNLDAKLRAELRVELKELHQTIGKTMIYVTHDQVEAMTLATRIAVMQNGVIQQLASPEDIYERPANLFVAGFVGSPGMNFFDGSLRSEAGKTVFVINDGPEIDVSDYAFDAPVGQSVTAVLGIRPEHLFVDAGDLPLRLPFNVKVSESMGADSVLWGTTAGQKASVRFGSELKLNPPRGTEMELGFSSRTLSLFDAESGVRL</sequence>
<dbReference type="InterPro" id="IPR008995">
    <property type="entry name" value="Mo/tungstate-bd_C_term_dom"/>
</dbReference>
<dbReference type="PROSITE" id="PS00211">
    <property type="entry name" value="ABC_TRANSPORTER_1"/>
    <property type="match status" value="1"/>
</dbReference>
<dbReference type="InterPro" id="IPR040582">
    <property type="entry name" value="OB_MalK-like"/>
</dbReference>
<dbReference type="Pfam" id="PF17912">
    <property type="entry name" value="OB_MalK"/>
    <property type="match status" value="1"/>
</dbReference>
<evidence type="ECO:0000256" key="1">
    <source>
        <dbReference type="ARBA" id="ARBA00005417"/>
    </source>
</evidence>
<dbReference type="InterPro" id="IPR003439">
    <property type="entry name" value="ABC_transporter-like_ATP-bd"/>
</dbReference>
<evidence type="ECO:0000256" key="4">
    <source>
        <dbReference type="ARBA" id="ARBA00022840"/>
    </source>
</evidence>
<dbReference type="InterPro" id="IPR012340">
    <property type="entry name" value="NA-bd_OB-fold"/>
</dbReference>
<dbReference type="SUPFAM" id="SSF52540">
    <property type="entry name" value="P-loop containing nucleoside triphosphate hydrolases"/>
    <property type="match status" value="1"/>
</dbReference>
<organism evidence="6 7">
    <name type="scientific">Sulfitobacter porphyrae</name>
    <dbReference type="NCBI Taxonomy" id="1246864"/>
    <lineage>
        <taxon>Bacteria</taxon>
        <taxon>Pseudomonadati</taxon>
        <taxon>Pseudomonadota</taxon>
        <taxon>Alphaproteobacteria</taxon>
        <taxon>Rhodobacterales</taxon>
        <taxon>Roseobacteraceae</taxon>
        <taxon>Sulfitobacter</taxon>
    </lineage>
</organism>
<protein>
    <submittedName>
        <fullName evidence="6">ABC transporter ATP-binding protein</fullName>
    </submittedName>
</protein>
<dbReference type="PANTHER" id="PTHR43875">
    <property type="entry name" value="MALTODEXTRIN IMPORT ATP-BINDING PROTEIN MSMX"/>
    <property type="match status" value="1"/>
</dbReference>
<comment type="similarity">
    <text evidence="1">Belongs to the ABC transporter superfamily.</text>
</comment>
<dbReference type="CDD" id="cd03301">
    <property type="entry name" value="ABC_MalK_N"/>
    <property type="match status" value="1"/>
</dbReference>
<reference evidence="7" key="1">
    <citation type="journal article" date="2019" name="Int. J. Syst. Evol. Microbiol.">
        <title>The Global Catalogue of Microorganisms (GCM) 10K type strain sequencing project: providing services to taxonomists for standard genome sequencing and annotation.</title>
        <authorList>
            <consortium name="The Broad Institute Genomics Platform"/>
            <consortium name="The Broad Institute Genome Sequencing Center for Infectious Disease"/>
            <person name="Wu L."/>
            <person name="Ma J."/>
        </authorList>
    </citation>
    <scope>NUCLEOTIDE SEQUENCE [LARGE SCALE GENOMIC DNA]</scope>
    <source>
        <strain evidence="7">CCUG 66188</strain>
    </source>
</reference>
<dbReference type="Gene3D" id="2.40.50.100">
    <property type="match status" value="1"/>
</dbReference>
<dbReference type="InterPro" id="IPR015855">
    <property type="entry name" value="ABC_transpr_MalK-like"/>
</dbReference>
<dbReference type="InterPro" id="IPR047641">
    <property type="entry name" value="ABC_transpr_MalK/UgpC-like"/>
</dbReference>
<evidence type="ECO:0000313" key="6">
    <source>
        <dbReference type="EMBL" id="MFC6758538.1"/>
    </source>
</evidence>
<keyword evidence="4 6" id="KW-0067">ATP-binding</keyword>
<dbReference type="InterPro" id="IPR027417">
    <property type="entry name" value="P-loop_NTPase"/>
</dbReference>
<dbReference type="Proteomes" id="UP001596353">
    <property type="component" value="Unassembled WGS sequence"/>
</dbReference>
<proteinExistence type="inferred from homology"/>
<gene>
    <name evidence="6" type="ORF">ACFQFQ_01900</name>
</gene>
<dbReference type="PANTHER" id="PTHR43875:SF14">
    <property type="entry name" value="ABC TRANSPORTER ATP-BINDING PROTEIN"/>
    <property type="match status" value="1"/>
</dbReference>
<dbReference type="Gene3D" id="2.40.50.140">
    <property type="entry name" value="Nucleic acid-binding proteins"/>
    <property type="match status" value="1"/>
</dbReference>
<evidence type="ECO:0000259" key="5">
    <source>
        <dbReference type="PROSITE" id="PS50893"/>
    </source>
</evidence>
<dbReference type="SUPFAM" id="SSF50331">
    <property type="entry name" value="MOP-like"/>
    <property type="match status" value="1"/>
</dbReference>
<accession>A0ABW2AZ68</accession>
<keyword evidence="2" id="KW-0813">Transport</keyword>
<dbReference type="PROSITE" id="PS50893">
    <property type="entry name" value="ABC_TRANSPORTER_2"/>
    <property type="match status" value="1"/>
</dbReference>
<evidence type="ECO:0000256" key="2">
    <source>
        <dbReference type="ARBA" id="ARBA00022448"/>
    </source>
</evidence>
<keyword evidence="7" id="KW-1185">Reference proteome</keyword>